<dbReference type="Gene3D" id="3.50.50.60">
    <property type="entry name" value="FAD/NAD(P)-binding domain"/>
    <property type="match status" value="2"/>
</dbReference>
<dbReference type="PANTHER" id="PTHR43098">
    <property type="entry name" value="L-ORNITHINE N(5)-MONOOXYGENASE-RELATED"/>
    <property type="match status" value="1"/>
</dbReference>
<evidence type="ECO:0000313" key="8">
    <source>
        <dbReference type="EMBL" id="MBL7255973.1"/>
    </source>
</evidence>
<accession>A0ABS1VMZ2</accession>
<evidence type="ECO:0000256" key="4">
    <source>
        <dbReference type="ARBA" id="ARBA00022827"/>
    </source>
</evidence>
<organism evidence="8 9">
    <name type="scientific">Paractinoplanes lichenicola</name>
    <dbReference type="NCBI Taxonomy" id="2802976"/>
    <lineage>
        <taxon>Bacteria</taxon>
        <taxon>Bacillati</taxon>
        <taxon>Actinomycetota</taxon>
        <taxon>Actinomycetes</taxon>
        <taxon>Micromonosporales</taxon>
        <taxon>Micromonosporaceae</taxon>
        <taxon>Paractinoplanes</taxon>
    </lineage>
</organism>
<dbReference type="PANTHER" id="PTHR43098:SF3">
    <property type="entry name" value="L-ORNITHINE N(5)-MONOOXYGENASE-RELATED"/>
    <property type="match status" value="1"/>
</dbReference>
<proteinExistence type="inferred from homology"/>
<evidence type="ECO:0000256" key="7">
    <source>
        <dbReference type="ARBA" id="ARBA00023033"/>
    </source>
</evidence>
<dbReference type="Proteomes" id="UP000598996">
    <property type="component" value="Unassembled WGS sequence"/>
</dbReference>
<evidence type="ECO:0000256" key="6">
    <source>
        <dbReference type="ARBA" id="ARBA00023002"/>
    </source>
</evidence>
<gene>
    <name evidence="8" type="ORF">JKJ07_16870</name>
</gene>
<evidence type="ECO:0000256" key="3">
    <source>
        <dbReference type="ARBA" id="ARBA00022630"/>
    </source>
</evidence>
<evidence type="ECO:0000313" key="9">
    <source>
        <dbReference type="Proteomes" id="UP000598996"/>
    </source>
</evidence>
<dbReference type="SUPFAM" id="SSF51905">
    <property type="entry name" value="FAD/NAD(P)-binding domain"/>
    <property type="match status" value="1"/>
</dbReference>
<keyword evidence="3" id="KW-0285">Flavoprotein</keyword>
<evidence type="ECO:0000256" key="2">
    <source>
        <dbReference type="ARBA" id="ARBA00010139"/>
    </source>
</evidence>
<evidence type="ECO:0000256" key="5">
    <source>
        <dbReference type="ARBA" id="ARBA00022857"/>
    </source>
</evidence>
<keyword evidence="6" id="KW-0560">Oxidoreductase</keyword>
<comment type="caution">
    <text evidence="8">The sequence shown here is derived from an EMBL/GenBank/DDBJ whole genome shotgun (WGS) entry which is preliminary data.</text>
</comment>
<keyword evidence="9" id="KW-1185">Reference proteome</keyword>
<dbReference type="InterPro" id="IPR020946">
    <property type="entry name" value="Flavin_mOase-like"/>
</dbReference>
<sequence length="557" mass="62414">MSAPTQEASSTGDARDVPATADVVIIGAGFAGMYLLHRVRDLGLSAVTFEQAPDVGGTWYWNAYPGARCDVESLLYNYSWDSGLRSDYQYKWPERFSRQPVILEYARHVADRFDLRRDIHFDTRVNRATWDEASRHWIVETDRGDRVRCRFLLSAVGCLSDSQVPKIPGLKTFRGDWYHTGRWPHRDIDFSGRRVVQIGTGSSGVQAAPVIAETAGHLTVLQRTPQFCIPARNAPLTPELVDTSLERLKDMMIQMADRPTVRRLWESFATKKTFDDSPEERQAYFEQLWENAAAAFPFGYLDTMTDPAANEEAAEFVRGKIRSIVQDPATADKLLPSYPIGTKRQIIDTGYYETFNRPNVTLEDIRTDPIERITPDGVLLASGKLVEADIIVFATGFDAMTGPIFRLNIEGVDGRAIQDAWADGPQTYLGLAVHGFPNLFLLTGPGSPSVLSNVIQSAEQHVDWLIALLDHLRDNGIDRIEAEPDAQARWTTYCTDMANESLWPRADSWYMGANIPGKPRVFMPYIGGNALYQEEIDEVAEKNYEGFQLNGATNVAS</sequence>
<name>A0ABS1VMZ2_9ACTN</name>
<dbReference type="InterPro" id="IPR050775">
    <property type="entry name" value="FAD-binding_Monooxygenases"/>
</dbReference>
<comment type="cofactor">
    <cofactor evidence="1">
        <name>FAD</name>
        <dbReference type="ChEBI" id="CHEBI:57692"/>
    </cofactor>
</comment>
<keyword evidence="5" id="KW-0521">NADP</keyword>
<keyword evidence="7" id="KW-0503">Monooxygenase</keyword>
<evidence type="ECO:0000256" key="1">
    <source>
        <dbReference type="ARBA" id="ARBA00001974"/>
    </source>
</evidence>
<reference evidence="8 9" key="1">
    <citation type="submission" date="2021-01" db="EMBL/GenBank/DDBJ databases">
        <title>Actinoplanes sp. nov. LDG1-01 isolated from lichen.</title>
        <authorList>
            <person name="Saeng-In P."/>
            <person name="Phongsopitanun W."/>
            <person name="Kanchanasin P."/>
            <person name="Yuki M."/>
            <person name="Kudo T."/>
            <person name="Ohkuma M."/>
            <person name="Tanasupawat S."/>
        </authorList>
    </citation>
    <scope>NUCLEOTIDE SEQUENCE [LARGE SCALE GENOMIC DNA]</scope>
    <source>
        <strain evidence="8 9">LDG1-01</strain>
    </source>
</reference>
<comment type="similarity">
    <text evidence="2">Belongs to the FAD-binding monooxygenase family.</text>
</comment>
<keyword evidence="4" id="KW-0274">FAD</keyword>
<dbReference type="RefSeq" id="WP_202992495.1">
    <property type="nucleotide sequence ID" value="NZ_JAENHO010000004.1"/>
</dbReference>
<protein>
    <submittedName>
        <fullName evidence="8">NAD(P)/FAD-dependent oxidoreductase</fullName>
    </submittedName>
</protein>
<dbReference type="PRINTS" id="PR00411">
    <property type="entry name" value="PNDRDTASEI"/>
</dbReference>
<dbReference type="InterPro" id="IPR036188">
    <property type="entry name" value="FAD/NAD-bd_sf"/>
</dbReference>
<dbReference type="Pfam" id="PF00743">
    <property type="entry name" value="FMO-like"/>
    <property type="match status" value="1"/>
</dbReference>
<dbReference type="EMBL" id="JAENHO010000004">
    <property type="protein sequence ID" value="MBL7255973.1"/>
    <property type="molecule type" value="Genomic_DNA"/>
</dbReference>